<proteinExistence type="predicted"/>
<evidence type="ECO:0000313" key="1">
    <source>
        <dbReference type="EMBL" id="CAF4150557.1"/>
    </source>
</evidence>
<accession>A0A819YKI8</accession>
<evidence type="ECO:0000313" key="2">
    <source>
        <dbReference type="Proteomes" id="UP000663868"/>
    </source>
</evidence>
<dbReference type="AlphaFoldDB" id="A0A819YKI8"/>
<name>A0A819YKI8_9BILA</name>
<dbReference type="Proteomes" id="UP000663868">
    <property type="component" value="Unassembled WGS sequence"/>
</dbReference>
<reference evidence="1" key="1">
    <citation type="submission" date="2021-02" db="EMBL/GenBank/DDBJ databases">
        <authorList>
            <person name="Nowell W R."/>
        </authorList>
    </citation>
    <scope>NUCLEOTIDE SEQUENCE</scope>
</reference>
<gene>
    <name evidence="1" type="ORF">KXQ929_LOCUS37230</name>
</gene>
<comment type="caution">
    <text evidence="1">The sequence shown here is derived from an EMBL/GenBank/DDBJ whole genome shotgun (WGS) entry which is preliminary data.</text>
</comment>
<dbReference type="EMBL" id="CAJOBB010006092">
    <property type="protein sequence ID" value="CAF4150557.1"/>
    <property type="molecule type" value="Genomic_DNA"/>
</dbReference>
<feature type="non-terminal residue" evidence="1">
    <location>
        <position position="1"/>
    </location>
</feature>
<protein>
    <submittedName>
        <fullName evidence="1">Uncharacterized protein</fullName>
    </submittedName>
</protein>
<sequence length="59" mass="6855">FIFKCLSFVDDKQYDLSVIIEADIPVVNKTDCIFAHRRNEHIGFSVLVKEDIVNERRSA</sequence>
<organism evidence="1 2">
    <name type="scientific">Adineta steineri</name>
    <dbReference type="NCBI Taxonomy" id="433720"/>
    <lineage>
        <taxon>Eukaryota</taxon>
        <taxon>Metazoa</taxon>
        <taxon>Spiralia</taxon>
        <taxon>Gnathifera</taxon>
        <taxon>Rotifera</taxon>
        <taxon>Eurotatoria</taxon>
        <taxon>Bdelloidea</taxon>
        <taxon>Adinetida</taxon>
        <taxon>Adinetidae</taxon>
        <taxon>Adineta</taxon>
    </lineage>
</organism>